<proteinExistence type="inferred from homology"/>
<keyword evidence="5" id="KW-1185">Reference proteome</keyword>
<dbReference type="Proteomes" id="UP000009131">
    <property type="component" value="Unassembled WGS sequence"/>
</dbReference>
<evidence type="ECO:0000256" key="1">
    <source>
        <dbReference type="ARBA" id="ARBA00008324"/>
    </source>
</evidence>
<dbReference type="STRING" id="764103.G7DT56"/>
<comment type="caution">
    <text evidence="4">The sequence shown here is derived from an EMBL/GenBank/DDBJ whole genome shotgun (WGS) entry which is preliminary data.</text>
</comment>
<comment type="similarity">
    <text evidence="1">Belongs to the thioesterase PaaI family.</text>
</comment>
<dbReference type="eggNOG" id="ENOG502RDJ8">
    <property type="taxonomic scope" value="Eukaryota"/>
</dbReference>
<evidence type="ECO:0000259" key="3">
    <source>
        <dbReference type="Pfam" id="PF03061"/>
    </source>
</evidence>
<dbReference type="CDD" id="cd03443">
    <property type="entry name" value="PaaI_thioesterase"/>
    <property type="match status" value="1"/>
</dbReference>
<dbReference type="EMBL" id="BABT02000025">
    <property type="protein sequence ID" value="GAA93935.1"/>
    <property type="molecule type" value="Genomic_DNA"/>
</dbReference>
<dbReference type="Pfam" id="PF03061">
    <property type="entry name" value="4HBT"/>
    <property type="match status" value="1"/>
</dbReference>
<dbReference type="SUPFAM" id="SSF54637">
    <property type="entry name" value="Thioesterase/thiol ester dehydrase-isomerase"/>
    <property type="match status" value="1"/>
</dbReference>
<evidence type="ECO:0000256" key="2">
    <source>
        <dbReference type="ARBA" id="ARBA00022801"/>
    </source>
</evidence>
<dbReference type="OMA" id="GTHVKQD"/>
<protein>
    <recommendedName>
        <fullName evidence="3">Thioesterase domain-containing protein</fullName>
    </recommendedName>
</protein>
<evidence type="ECO:0000313" key="4">
    <source>
        <dbReference type="EMBL" id="GAA93935.1"/>
    </source>
</evidence>
<name>G7DT56_MIXOS</name>
<keyword evidence="2" id="KW-0378">Hydrolase</keyword>
<feature type="domain" description="Thioesterase" evidence="3">
    <location>
        <begin position="79"/>
        <end position="156"/>
    </location>
</feature>
<accession>G7DT56</accession>
<dbReference type="AlphaFoldDB" id="G7DT56"/>
<reference evidence="4 5" key="1">
    <citation type="journal article" date="2011" name="J. Gen. Appl. Microbiol.">
        <title>Draft genome sequencing of the enigmatic basidiomycete Mixia osmundae.</title>
        <authorList>
            <person name="Nishida H."/>
            <person name="Nagatsuka Y."/>
            <person name="Sugiyama J."/>
        </authorList>
    </citation>
    <scope>NUCLEOTIDE SEQUENCE [LARGE SCALE GENOMIC DNA]</scope>
    <source>
        <strain evidence="5">CBS 9802 / IAM 14324 / JCM 22182 / KY 12970</strain>
    </source>
</reference>
<evidence type="ECO:0000313" key="5">
    <source>
        <dbReference type="Proteomes" id="UP000009131"/>
    </source>
</evidence>
<dbReference type="InterPro" id="IPR006683">
    <property type="entry name" value="Thioestr_dom"/>
</dbReference>
<dbReference type="GO" id="GO:0047617">
    <property type="term" value="F:fatty acyl-CoA hydrolase activity"/>
    <property type="evidence" value="ECO:0007669"/>
    <property type="project" value="InterPro"/>
</dbReference>
<dbReference type="RefSeq" id="XP_014571314.1">
    <property type="nucleotide sequence ID" value="XM_014715828.1"/>
</dbReference>
<dbReference type="InParanoid" id="G7DT56"/>
<dbReference type="PANTHER" id="PTHR21660">
    <property type="entry name" value="THIOESTERASE SUPERFAMILY MEMBER-RELATED"/>
    <property type="match status" value="1"/>
</dbReference>
<dbReference type="OrthoDB" id="2831072at2759"/>
<organism evidence="4 5">
    <name type="scientific">Mixia osmundae (strain CBS 9802 / IAM 14324 / JCM 22182 / KY 12970)</name>
    <dbReference type="NCBI Taxonomy" id="764103"/>
    <lineage>
        <taxon>Eukaryota</taxon>
        <taxon>Fungi</taxon>
        <taxon>Dikarya</taxon>
        <taxon>Basidiomycota</taxon>
        <taxon>Pucciniomycotina</taxon>
        <taxon>Mixiomycetes</taxon>
        <taxon>Mixiales</taxon>
        <taxon>Mixiaceae</taxon>
        <taxon>Mixia</taxon>
    </lineage>
</organism>
<dbReference type="PANTHER" id="PTHR21660:SF1">
    <property type="entry name" value="ACYL-COENZYME A THIOESTERASE 13"/>
    <property type="match status" value="1"/>
</dbReference>
<reference evidence="4 5" key="2">
    <citation type="journal article" date="2012" name="Open Biol.">
        <title>Characteristics of nucleosomes and linker DNA regions on the genome of the basidiomycete Mixia osmundae revealed by mono- and dinucleosome mapping.</title>
        <authorList>
            <person name="Nishida H."/>
            <person name="Kondo S."/>
            <person name="Matsumoto T."/>
            <person name="Suzuki Y."/>
            <person name="Yoshikawa H."/>
            <person name="Taylor T.D."/>
            <person name="Sugiyama J."/>
        </authorList>
    </citation>
    <scope>NUCLEOTIDE SEQUENCE [LARGE SCALE GENOMIC DNA]</scope>
    <source>
        <strain evidence="5">CBS 9802 / IAM 14324 / JCM 22182 / KY 12970</strain>
    </source>
</reference>
<dbReference type="InterPro" id="IPR039298">
    <property type="entry name" value="ACOT13"/>
</dbReference>
<dbReference type="Gene3D" id="3.10.129.10">
    <property type="entry name" value="Hotdog Thioesterase"/>
    <property type="match status" value="1"/>
</dbReference>
<sequence>MDKRSHGLIWDKLQSMLGALRTGGFALTTMEAMEIVGLELEGVESAQADSDEPRVNKGAKATVVVELTVAQDMCNMSANMHGGAQAFCLDVCTSMAVMALSSGSRWITAGVTSHLAAHYIAPIPEHSKIRIISKTISQGLRVAVIECRIEDAETGKLHLLGTHTKHDTTSALSFAKL</sequence>
<dbReference type="InterPro" id="IPR029069">
    <property type="entry name" value="HotDog_dom_sf"/>
</dbReference>
<gene>
    <name evidence="4" type="primary">Mo00581</name>
    <name evidence="4" type="ORF">E5Q_00581</name>
</gene>
<dbReference type="HOGENOM" id="CLU_1518240_0_0_1"/>